<dbReference type="Pfam" id="PF04879">
    <property type="entry name" value="Molybdop_Fe4S4"/>
    <property type="match status" value="1"/>
</dbReference>
<dbReference type="Gene3D" id="3.40.50.740">
    <property type="match status" value="1"/>
</dbReference>
<dbReference type="GO" id="GO:0043546">
    <property type="term" value="F:molybdopterin cofactor binding"/>
    <property type="evidence" value="ECO:0007669"/>
    <property type="project" value="InterPro"/>
</dbReference>
<sequence>MAFHFKDNPAPKKTVLEDGTEVIRTCAWSPPGCHAVGCGIRLFVKDGELVKVEGDPDHQLTQGRLCPRCLALKEAVYHPDRIRYPMKRAREDRGLDKWERISWDEATDLIVSKTEDIRARYGSEAICVYMGTGREAVRYGFTLSSKVLRTPNNCYAQSGWSCMGPRQTAMTMMLGSAYIELDYGGGYVDVWNDPAFVVPDYVFCLGKEPLKSNPDGLWGHALIELMKRGSKLIMADPRVNWLATRADQVLQVLPGTDAALCLAILNVLVDEDLVDHDFIEKWCYGYDELVERVQGYTPEFAAATCGISADDIRTCARKLGYDGVHHWSLLMGVAVDQNPNGCQVTQCLIAMAAITGNLDVPGGTVVGVQMQFEMTGATDFMSEELKNKCIGWDVYPIVKVLLNTTHPDITLEALETGRPYELKMAWLDSTNLLSPTCSAQPKRWHDALMRMEFTVAKEMFMTPTVMALADVVLPLATWAEHDGIVMTNQGCQMGIAGAINKGLQVGECKSDLEMLIHFGNAFYERAYHEEYPFRTVEEYLADDVGKMDTTWEELSEKVVATNDIGGYRKHERGLIRADGLPGFQTATGRVELWSTGYQSLGDDPLPYYFPPKLGAEERPDLAREYPLMCTTGARYFASFHSEHRQIPSLRQLTPEPYLEIHPETAAALGIKSGDEVTIENPWGSAHEKAKVTPTVRKDVVAAAHGWWYPEEDGEEPHLFGVWKSNVNSLVPHRVLGKMGFGAPYKQVPVKVYKTPHEECVLG</sequence>
<feature type="domain" description="4Fe-4S Mo/W bis-MGD-type" evidence="5">
    <location>
        <begin position="19"/>
        <end position="80"/>
    </location>
</feature>
<evidence type="ECO:0000256" key="3">
    <source>
        <dbReference type="ARBA" id="ARBA00023004"/>
    </source>
</evidence>
<dbReference type="GO" id="GO:0018818">
    <property type="term" value="F:acetylene hydratase activity"/>
    <property type="evidence" value="ECO:0007669"/>
    <property type="project" value="InterPro"/>
</dbReference>
<dbReference type="CDD" id="cd02781">
    <property type="entry name" value="MopB_CT_Acetylene-hydratase"/>
    <property type="match status" value="1"/>
</dbReference>
<dbReference type="PANTHER" id="PTHR43742:SF6">
    <property type="entry name" value="OXIDOREDUCTASE YYAE-RELATED"/>
    <property type="match status" value="1"/>
</dbReference>
<evidence type="ECO:0000256" key="2">
    <source>
        <dbReference type="ARBA" id="ARBA00022723"/>
    </source>
</evidence>
<keyword evidence="4" id="KW-0411">Iron-sulfur</keyword>
<dbReference type="InterPro" id="IPR050612">
    <property type="entry name" value="Prok_Mopterin_Oxidored"/>
</dbReference>
<dbReference type="InterPro" id="IPR006657">
    <property type="entry name" value="MoPterin_dinucl-bd_dom"/>
</dbReference>
<dbReference type="GO" id="GO:0051536">
    <property type="term" value="F:iron-sulfur cluster binding"/>
    <property type="evidence" value="ECO:0007669"/>
    <property type="project" value="UniProtKB-KW"/>
</dbReference>
<reference evidence="7" key="1">
    <citation type="submission" date="2018-05" db="EMBL/GenBank/DDBJ databases">
        <title>Genome Sequencing of selected type strains of the family Eggerthellaceae.</title>
        <authorList>
            <person name="Danylec N."/>
            <person name="Stoll D.A."/>
            <person name="Doetsch A."/>
            <person name="Huch M."/>
        </authorList>
    </citation>
    <scope>NUCLEOTIDE SEQUENCE [LARGE SCALE GENOMIC DNA]</scope>
    <source>
        <strain evidence="7">DSM 27213</strain>
    </source>
</reference>
<dbReference type="Pfam" id="PF01568">
    <property type="entry name" value="Molydop_binding"/>
    <property type="match status" value="1"/>
</dbReference>
<dbReference type="Gene3D" id="3.40.228.10">
    <property type="entry name" value="Dimethylsulfoxide Reductase, domain 2"/>
    <property type="match status" value="1"/>
</dbReference>
<evidence type="ECO:0000313" key="7">
    <source>
        <dbReference type="Proteomes" id="UP000285258"/>
    </source>
</evidence>
<dbReference type="InterPro" id="IPR006656">
    <property type="entry name" value="Mopterin_OxRdtase"/>
</dbReference>
<accession>A0A423UJV7</accession>
<dbReference type="InterPro" id="IPR006963">
    <property type="entry name" value="Mopterin_OxRdtase_4Fe-4S_dom"/>
</dbReference>
<dbReference type="GO" id="GO:0046872">
    <property type="term" value="F:metal ion binding"/>
    <property type="evidence" value="ECO:0007669"/>
    <property type="project" value="UniProtKB-KW"/>
</dbReference>
<keyword evidence="2" id="KW-0479">Metal-binding</keyword>
<dbReference type="SUPFAM" id="SSF53706">
    <property type="entry name" value="Formate dehydrogenase/DMSO reductase, domains 1-3"/>
    <property type="match status" value="1"/>
</dbReference>
<dbReference type="RefSeq" id="WP_096226979.1">
    <property type="nucleotide sequence ID" value="NZ_CP168029.1"/>
</dbReference>
<name>A0A423UJV7_9ACTN</name>
<proteinExistence type="inferred from homology"/>
<protein>
    <submittedName>
        <fullName evidence="6">Dehydrogenase</fullName>
    </submittedName>
</protein>
<dbReference type="Pfam" id="PF00384">
    <property type="entry name" value="Molybdopterin"/>
    <property type="match status" value="1"/>
</dbReference>
<dbReference type="Proteomes" id="UP000285258">
    <property type="component" value="Unassembled WGS sequence"/>
</dbReference>
<dbReference type="SMART" id="SM00926">
    <property type="entry name" value="Molybdop_Fe4S4"/>
    <property type="match status" value="1"/>
</dbReference>
<dbReference type="InterPro" id="IPR009010">
    <property type="entry name" value="Asp_de-COase-like_dom_sf"/>
</dbReference>
<dbReference type="GO" id="GO:0016491">
    <property type="term" value="F:oxidoreductase activity"/>
    <property type="evidence" value="ECO:0007669"/>
    <property type="project" value="InterPro"/>
</dbReference>
<evidence type="ECO:0000256" key="4">
    <source>
        <dbReference type="ARBA" id="ARBA00023014"/>
    </source>
</evidence>
<keyword evidence="3" id="KW-0408">Iron</keyword>
<dbReference type="Gene3D" id="2.40.40.20">
    <property type="match status" value="1"/>
</dbReference>
<evidence type="ECO:0000313" key="6">
    <source>
        <dbReference type="EMBL" id="ROT89692.1"/>
    </source>
</evidence>
<gene>
    <name evidence="6" type="ORF">DMP12_08085</name>
</gene>
<dbReference type="AlphaFoldDB" id="A0A423UJV7"/>
<organism evidence="6 7">
    <name type="scientific">Gordonibacter urolithinfaciens</name>
    <dbReference type="NCBI Taxonomy" id="1335613"/>
    <lineage>
        <taxon>Bacteria</taxon>
        <taxon>Bacillati</taxon>
        <taxon>Actinomycetota</taxon>
        <taxon>Coriobacteriia</taxon>
        <taxon>Eggerthellales</taxon>
        <taxon>Eggerthellaceae</taxon>
        <taxon>Gordonibacter</taxon>
    </lineage>
</organism>
<evidence type="ECO:0000256" key="1">
    <source>
        <dbReference type="ARBA" id="ARBA00010312"/>
    </source>
</evidence>
<dbReference type="PANTHER" id="PTHR43742">
    <property type="entry name" value="TRIMETHYLAMINE-N-OXIDE REDUCTASE"/>
    <property type="match status" value="1"/>
</dbReference>
<evidence type="ECO:0000259" key="5">
    <source>
        <dbReference type="PROSITE" id="PS51669"/>
    </source>
</evidence>
<dbReference type="SUPFAM" id="SSF50692">
    <property type="entry name" value="ADC-like"/>
    <property type="match status" value="1"/>
</dbReference>
<dbReference type="InterPro" id="IPR037949">
    <property type="entry name" value="MopB_CT_Acetylene-hydratase"/>
</dbReference>
<dbReference type="Gene3D" id="2.20.25.90">
    <property type="entry name" value="ADC-like domains"/>
    <property type="match status" value="1"/>
</dbReference>
<comment type="caution">
    <text evidence="6">The sequence shown here is derived from an EMBL/GenBank/DDBJ whole genome shotgun (WGS) entry which is preliminary data.</text>
</comment>
<dbReference type="PROSITE" id="PS51669">
    <property type="entry name" value="4FE4S_MOW_BIS_MGD"/>
    <property type="match status" value="1"/>
</dbReference>
<comment type="similarity">
    <text evidence="1">Belongs to the prokaryotic molybdopterin-containing oxidoreductase family.</text>
</comment>
<dbReference type="EMBL" id="QIBW01000008">
    <property type="protein sequence ID" value="ROT89692.1"/>
    <property type="molecule type" value="Genomic_DNA"/>
</dbReference>